<dbReference type="Pfam" id="PF13602">
    <property type="entry name" value="ADH_zinc_N_2"/>
    <property type="match status" value="1"/>
</dbReference>
<dbReference type="CDD" id="cd08267">
    <property type="entry name" value="MDR1"/>
    <property type="match status" value="1"/>
</dbReference>
<evidence type="ECO:0000313" key="3">
    <source>
        <dbReference type="Proteomes" id="UP000245768"/>
    </source>
</evidence>
<dbReference type="InterPro" id="IPR036291">
    <property type="entry name" value="NAD(P)-bd_dom_sf"/>
</dbReference>
<dbReference type="SMART" id="SM00829">
    <property type="entry name" value="PKS_ER"/>
    <property type="match status" value="1"/>
</dbReference>
<dbReference type="InterPro" id="IPR020843">
    <property type="entry name" value="ER"/>
</dbReference>
<dbReference type="AlphaFoldDB" id="A0A316YM59"/>
<dbReference type="Pfam" id="PF08240">
    <property type="entry name" value="ADH_N"/>
    <property type="match status" value="1"/>
</dbReference>
<dbReference type="InterPro" id="IPR011032">
    <property type="entry name" value="GroES-like_sf"/>
</dbReference>
<protein>
    <submittedName>
        <fullName evidence="2">GroES-like protein</fullName>
    </submittedName>
</protein>
<dbReference type="OrthoDB" id="9930022at2759"/>
<gene>
    <name evidence="2" type="ORF">FA10DRAFT_231711</name>
</gene>
<keyword evidence="3" id="KW-1185">Reference proteome</keyword>
<dbReference type="GeneID" id="37040784"/>
<evidence type="ECO:0000313" key="2">
    <source>
        <dbReference type="EMBL" id="PWN88825.1"/>
    </source>
</evidence>
<feature type="domain" description="Enoyl reductase (ER)" evidence="1">
    <location>
        <begin position="17"/>
        <end position="347"/>
    </location>
</feature>
<dbReference type="InParanoid" id="A0A316YM59"/>
<reference evidence="2 3" key="1">
    <citation type="journal article" date="2018" name="Mol. Biol. Evol.">
        <title>Broad Genomic Sampling Reveals a Smut Pathogenic Ancestry of the Fungal Clade Ustilaginomycotina.</title>
        <authorList>
            <person name="Kijpornyongpan T."/>
            <person name="Mondo S.J."/>
            <person name="Barry K."/>
            <person name="Sandor L."/>
            <person name="Lee J."/>
            <person name="Lipzen A."/>
            <person name="Pangilinan J."/>
            <person name="LaButti K."/>
            <person name="Hainaut M."/>
            <person name="Henrissat B."/>
            <person name="Grigoriev I.V."/>
            <person name="Spatafora J.W."/>
            <person name="Aime M.C."/>
        </authorList>
    </citation>
    <scope>NUCLEOTIDE SEQUENCE [LARGE SCALE GENOMIC DNA]</scope>
    <source>
        <strain evidence="2 3">MCA 4198</strain>
    </source>
</reference>
<dbReference type="InterPro" id="IPR050700">
    <property type="entry name" value="YIM1/Zinc_Alcohol_DH_Fams"/>
</dbReference>
<dbReference type="EMBL" id="KZ819637">
    <property type="protein sequence ID" value="PWN88825.1"/>
    <property type="molecule type" value="Genomic_DNA"/>
</dbReference>
<name>A0A316YM59_9BASI</name>
<dbReference type="PANTHER" id="PTHR11695:SF294">
    <property type="entry name" value="RETICULON-4-INTERACTING PROTEIN 1, MITOCHONDRIAL"/>
    <property type="match status" value="1"/>
</dbReference>
<accession>A0A316YM59</accession>
<dbReference type="Gene3D" id="3.90.180.10">
    <property type="entry name" value="Medium-chain alcohol dehydrogenases, catalytic domain"/>
    <property type="match status" value="1"/>
</dbReference>
<dbReference type="Proteomes" id="UP000245768">
    <property type="component" value="Unassembled WGS sequence"/>
</dbReference>
<dbReference type="GO" id="GO:0016491">
    <property type="term" value="F:oxidoreductase activity"/>
    <property type="evidence" value="ECO:0007669"/>
    <property type="project" value="InterPro"/>
</dbReference>
<dbReference type="GO" id="GO:0005739">
    <property type="term" value="C:mitochondrion"/>
    <property type="evidence" value="ECO:0007669"/>
    <property type="project" value="TreeGrafter"/>
</dbReference>
<evidence type="ECO:0000259" key="1">
    <source>
        <dbReference type="SMART" id="SM00829"/>
    </source>
</evidence>
<dbReference type="STRING" id="215250.A0A316YM59"/>
<dbReference type="SUPFAM" id="SSF51735">
    <property type="entry name" value="NAD(P)-binding Rossmann-fold domains"/>
    <property type="match status" value="1"/>
</dbReference>
<dbReference type="SUPFAM" id="SSF50129">
    <property type="entry name" value="GroES-like"/>
    <property type="match status" value="1"/>
</dbReference>
<organism evidence="2 3">
    <name type="scientific">Acaromyces ingoldii</name>
    <dbReference type="NCBI Taxonomy" id="215250"/>
    <lineage>
        <taxon>Eukaryota</taxon>
        <taxon>Fungi</taxon>
        <taxon>Dikarya</taxon>
        <taxon>Basidiomycota</taxon>
        <taxon>Ustilaginomycotina</taxon>
        <taxon>Exobasidiomycetes</taxon>
        <taxon>Exobasidiales</taxon>
        <taxon>Cryptobasidiaceae</taxon>
        <taxon>Acaromyces</taxon>
    </lineage>
</organism>
<dbReference type="Gene3D" id="3.40.50.720">
    <property type="entry name" value="NAD(P)-binding Rossmann-like Domain"/>
    <property type="match status" value="1"/>
</dbReference>
<sequence>METTTTATSWQYSRRGSLLTTLEKREVELPSLQAGEVLVRVHAAALNPFDWKIAAAVPGLIKKLPHTAGTDFAGEVVDFIGREHRDAKEPAWLVKGLKVYGVLPVDETFRDGRGTLATYLIAKATNVAPVPEGMSCVDAAGLCTVGLTARSLALHVRPNDRVLILGGTTSVGLLLIQMCVAEQASHIVVSCSKDKAGATKKCGAHAFVDYKDEMEKRLEEKYASAPFDVILDCVGSFATYRACPGFLKEQGSYFNAGFSSLDHSNLARSALNFFKDVIATMLLPVQLGGTPRKFVAVGKDMDQMPHLCRYVEAGQIKPCTDSTFSFDETPKAYEHLINGRVLGKVIVKVTDERT</sequence>
<dbReference type="PANTHER" id="PTHR11695">
    <property type="entry name" value="ALCOHOL DEHYDROGENASE RELATED"/>
    <property type="match status" value="1"/>
</dbReference>
<proteinExistence type="predicted"/>
<dbReference type="RefSeq" id="XP_025376023.1">
    <property type="nucleotide sequence ID" value="XM_025518868.1"/>
</dbReference>
<dbReference type="InterPro" id="IPR013154">
    <property type="entry name" value="ADH-like_N"/>
</dbReference>